<evidence type="ECO:0008006" key="4">
    <source>
        <dbReference type="Google" id="ProtNLM"/>
    </source>
</evidence>
<dbReference type="EMBL" id="CP078075">
    <property type="protein sequence ID" value="WDM45313.1"/>
    <property type="molecule type" value="Genomic_DNA"/>
</dbReference>
<name>A0ABY7XSZ0_MICLT</name>
<keyword evidence="3" id="KW-1185">Reference proteome</keyword>
<proteinExistence type="predicted"/>
<dbReference type="RefSeq" id="WP_282215482.1">
    <property type="nucleotide sequence ID" value="NZ_BAAAUN010000001.1"/>
</dbReference>
<dbReference type="Proteomes" id="UP001215097">
    <property type="component" value="Chromosome"/>
</dbReference>
<sequence>MEWANIFSACFWLSEAGATIVAAVLAAGIAVGGYMWQQRQSRADKRAVMYSEALRAVEDYAEAPFLVRRRQGKDARATVSTQISEIQSRLALSAALLTISANTHIAEAYDNLVAMAKSTAGPAMTEAWNSRRLRHDSEVPCPAPYDRSAILEARKEYLAAIRQRDRVASRLVNG</sequence>
<keyword evidence="1" id="KW-0812">Transmembrane</keyword>
<keyword evidence="1" id="KW-0472">Membrane</keyword>
<evidence type="ECO:0000256" key="1">
    <source>
        <dbReference type="SAM" id="Phobius"/>
    </source>
</evidence>
<reference evidence="2 3" key="1">
    <citation type="submission" date="2021-06" db="EMBL/GenBank/DDBJ databases">
        <title>Genome-based taxonomic framework of Microbacterium strains isolated from marine environment, the description of four new species and reclassification of four preexisting species.</title>
        <authorList>
            <person name="Lee S.D."/>
            <person name="Kim S.-M."/>
            <person name="Byeon Y.-S."/>
            <person name="Yang H.L."/>
            <person name="Kim I.S."/>
        </authorList>
    </citation>
    <scope>NUCLEOTIDE SEQUENCE [LARGE SCALE GENOMIC DNA]</scope>
    <source>
        <strain evidence="2 3">KACC 14465</strain>
    </source>
</reference>
<keyword evidence="1" id="KW-1133">Transmembrane helix</keyword>
<protein>
    <recommendedName>
        <fullName evidence="4">DUF2489 domain-containing protein</fullName>
    </recommendedName>
</protein>
<evidence type="ECO:0000313" key="2">
    <source>
        <dbReference type="EMBL" id="WDM45313.1"/>
    </source>
</evidence>
<accession>A0ABY7XSZ0</accession>
<evidence type="ECO:0000313" key="3">
    <source>
        <dbReference type="Proteomes" id="UP001215097"/>
    </source>
</evidence>
<feature type="transmembrane region" description="Helical" evidence="1">
    <location>
        <begin position="6"/>
        <end position="36"/>
    </location>
</feature>
<organism evidence="2 3">
    <name type="scientific">Microbacterium luteolum</name>
    <name type="common">Aureobacterium luteolum</name>
    <dbReference type="NCBI Taxonomy" id="69367"/>
    <lineage>
        <taxon>Bacteria</taxon>
        <taxon>Bacillati</taxon>
        <taxon>Actinomycetota</taxon>
        <taxon>Actinomycetes</taxon>
        <taxon>Micrococcales</taxon>
        <taxon>Microbacteriaceae</taxon>
        <taxon>Microbacterium</taxon>
    </lineage>
</organism>
<gene>
    <name evidence="2" type="ORF">KV395_19575</name>
</gene>